<organism evidence="2 3">
    <name type="scientific">Bailinhaonella thermotolerans</name>
    <dbReference type="NCBI Taxonomy" id="1070861"/>
    <lineage>
        <taxon>Bacteria</taxon>
        <taxon>Bacillati</taxon>
        <taxon>Actinomycetota</taxon>
        <taxon>Actinomycetes</taxon>
        <taxon>Streptosporangiales</taxon>
        <taxon>Streptosporangiaceae</taxon>
        <taxon>Bailinhaonella</taxon>
    </lineage>
</organism>
<accession>A0A3A4BBC0</accession>
<feature type="domain" description="DUF6924" evidence="1">
    <location>
        <begin position="14"/>
        <end position="140"/>
    </location>
</feature>
<keyword evidence="3" id="KW-1185">Reference proteome</keyword>
<dbReference type="Pfam" id="PF21962">
    <property type="entry name" value="DUF6924"/>
    <property type="match status" value="1"/>
</dbReference>
<dbReference type="AlphaFoldDB" id="A0A3A4BBC0"/>
<dbReference type="OrthoDB" id="7854965at2"/>
<evidence type="ECO:0000313" key="2">
    <source>
        <dbReference type="EMBL" id="RJL35833.1"/>
    </source>
</evidence>
<dbReference type="EMBL" id="QZEY01000001">
    <property type="protein sequence ID" value="RJL35833.1"/>
    <property type="molecule type" value="Genomic_DNA"/>
</dbReference>
<dbReference type="Proteomes" id="UP000265768">
    <property type="component" value="Unassembled WGS sequence"/>
</dbReference>
<evidence type="ECO:0000313" key="3">
    <source>
        <dbReference type="Proteomes" id="UP000265768"/>
    </source>
</evidence>
<name>A0A3A4BBC0_9ACTN</name>
<comment type="caution">
    <text evidence="2">The sequence shown here is derived from an EMBL/GenBank/DDBJ whole genome shotgun (WGS) entry which is preliminary data.</text>
</comment>
<protein>
    <recommendedName>
        <fullName evidence="1">DUF6924 domain-containing protein</fullName>
    </recommendedName>
</protein>
<evidence type="ECO:0000259" key="1">
    <source>
        <dbReference type="Pfam" id="PF21962"/>
    </source>
</evidence>
<dbReference type="InterPro" id="IPR053832">
    <property type="entry name" value="DUF6924"/>
</dbReference>
<sequence length="143" mass="16001">MDVSPVLPDVDALFVVRTDYSDEERWGAVRALLADMEDDRWMPERPVRMRFVENPAYHGLPARQILALLPDGYVDPLLIIADKVTLDSPETPFLVIERDSGIGLRVIPSELDHLHVNIYIGNVDLGGYIETSDADGLFRGLGE</sequence>
<gene>
    <name evidence="2" type="ORF">D5H75_03365</name>
</gene>
<dbReference type="RefSeq" id="WP_119924806.1">
    <property type="nucleotide sequence ID" value="NZ_QZEY01000001.1"/>
</dbReference>
<reference evidence="2 3" key="1">
    <citation type="submission" date="2018-09" db="EMBL/GenBank/DDBJ databases">
        <title>YIM 75507 draft genome.</title>
        <authorList>
            <person name="Tang S."/>
            <person name="Feng Y."/>
        </authorList>
    </citation>
    <scope>NUCLEOTIDE SEQUENCE [LARGE SCALE GENOMIC DNA]</scope>
    <source>
        <strain evidence="2 3">YIM 75507</strain>
    </source>
</reference>
<proteinExistence type="predicted"/>